<reference evidence="1" key="1">
    <citation type="journal article" date="2016" name="Nat. Genet.">
        <title>A high-quality carrot genome assembly provides new insights into carotenoid accumulation and asterid genome evolution.</title>
        <authorList>
            <person name="Iorizzo M."/>
            <person name="Ellison S."/>
            <person name="Senalik D."/>
            <person name="Zeng P."/>
            <person name="Satapoomin P."/>
            <person name="Huang J."/>
            <person name="Bowman M."/>
            <person name="Iovene M."/>
            <person name="Sanseverino W."/>
            <person name="Cavagnaro P."/>
            <person name="Yildiz M."/>
            <person name="Macko-Podgorni A."/>
            <person name="Moranska E."/>
            <person name="Grzebelus E."/>
            <person name="Grzebelus D."/>
            <person name="Ashrafi H."/>
            <person name="Zheng Z."/>
            <person name="Cheng S."/>
            <person name="Spooner D."/>
            <person name="Van Deynze A."/>
            <person name="Simon P."/>
        </authorList>
    </citation>
    <scope>NUCLEOTIDE SEQUENCE</scope>
    <source>
        <tissue evidence="1">Leaf</tissue>
    </source>
</reference>
<reference evidence="1" key="2">
    <citation type="submission" date="2022-03" db="EMBL/GenBank/DDBJ databases">
        <title>Draft title - Genomic analysis of global carrot germplasm unveils the trajectory of domestication and the origin of high carotenoid orange carrot.</title>
        <authorList>
            <person name="Iorizzo M."/>
            <person name="Ellison S."/>
            <person name="Senalik D."/>
            <person name="Macko-Podgorni A."/>
            <person name="Grzebelus D."/>
            <person name="Bostan H."/>
            <person name="Rolling W."/>
            <person name="Curaba J."/>
            <person name="Simon P."/>
        </authorList>
    </citation>
    <scope>NUCLEOTIDE SEQUENCE</scope>
    <source>
        <tissue evidence="1">Leaf</tissue>
    </source>
</reference>
<gene>
    <name evidence="1" type="ORF">DCAR_0521191</name>
</gene>
<sequence>MFSNIALRFIHQFIHCIAGPKPSDLYGRRVAQLRIHPVKLRRYSIRSGPSRASAAPGTGMPTNPFNFSVVAGLLNDPSVKELAEQIAQDPSFNQIAEQLKKSFEGARAGDGIPQVDPQQYFSSVQQVMQNPQLMTMAERLGSALMQDPSMSQILESLNNPAQQDQLQERIWNDEVINVSLLNFTFFVMYCHDFGCSSGYVFKFLGFS</sequence>
<organism evidence="1 2">
    <name type="scientific">Daucus carota subsp. sativus</name>
    <name type="common">Carrot</name>
    <dbReference type="NCBI Taxonomy" id="79200"/>
    <lineage>
        <taxon>Eukaryota</taxon>
        <taxon>Viridiplantae</taxon>
        <taxon>Streptophyta</taxon>
        <taxon>Embryophyta</taxon>
        <taxon>Tracheophyta</taxon>
        <taxon>Spermatophyta</taxon>
        <taxon>Magnoliopsida</taxon>
        <taxon>eudicotyledons</taxon>
        <taxon>Gunneridae</taxon>
        <taxon>Pentapetalae</taxon>
        <taxon>asterids</taxon>
        <taxon>campanulids</taxon>
        <taxon>Apiales</taxon>
        <taxon>Apiaceae</taxon>
        <taxon>Apioideae</taxon>
        <taxon>Scandiceae</taxon>
        <taxon>Daucinae</taxon>
        <taxon>Daucus</taxon>
        <taxon>Daucus sect. Daucus</taxon>
    </lineage>
</organism>
<proteinExistence type="predicted"/>
<keyword evidence="2" id="KW-1185">Reference proteome</keyword>
<dbReference type="AlphaFoldDB" id="A0AAF1B3F9"/>
<evidence type="ECO:0000313" key="2">
    <source>
        <dbReference type="Proteomes" id="UP000077755"/>
    </source>
</evidence>
<protein>
    <submittedName>
        <fullName evidence="1">Uncharacterized protein</fullName>
    </submittedName>
</protein>
<evidence type="ECO:0000313" key="1">
    <source>
        <dbReference type="EMBL" id="WOH01806.1"/>
    </source>
</evidence>
<name>A0AAF1B3F9_DAUCS</name>
<dbReference type="EMBL" id="CP093347">
    <property type="protein sequence ID" value="WOH01806.1"/>
    <property type="molecule type" value="Genomic_DNA"/>
</dbReference>
<dbReference type="Proteomes" id="UP000077755">
    <property type="component" value="Chromosome 5"/>
</dbReference>
<accession>A0AAF1B3F9</accession>